<dbReference type="EMBL" id="LQPN01000044">
    <property type="protein sequence ID" value="ORW47067.1"/>
    <property type="molecule type" value="Genomic_DNA"/>
</dbReference>
<accession>A0A1X2AAG9</accession>
<dbReference type="STRING" id="767916.AWB91_22125"/>
<dbReference type="InterPro" id="IPR029063">
    <property type="entry name" value="SAM-dependent_MTases_sf"/>
</dbReference>
<dbReference type="GO" id="GO:0032259">
    <property type="term" value="P:methylation"/>
    <property type="evidence" value="ECO:0007669"/>
    <property type="project" value="UniProtKB-KW"/>
</dbReference>
<reference evidence="2 3" key="1">
    <citation type="journal article" date="2015" name="Emerg. Microbes Infect.">
        <title>Characterization of 17 strains belonging to the Mycobacterium simiae complex and description of Mycobacterium paraense sp. nov.</title>
        <authorList>
            <person name="Fusco da Costa A.R."/>
            <person name="Fedrizzi T."/>
            <person name="Lopes M.L."/>
            <person name="Pecorari M."/>
            <person name="Oliveira da Costa W.L."/>
            <person name="Giacobazzi E."/>
            <person name="da Costa Bahia J.R."/>
            <person name="De Sanctis V."/>
            <person name="Batista Lima K.V."/>
            <person name="Bertorelli R."/>
            <person name="Grottola A."/>
            <person name="Fabio A."/>
            <person name="Mariottini A."/>
            <person name="Ferretti P."/>
            <person name="Di Leva F."/>
            <person name="Fregni Serpini G."/>
            <person name="Tagliazucchi S."/>
            <person name="Rumpianesi F."/>
            <person name="Jousson O."/>
            <person name="Segata N."/>
            <person name="Tortoli E."/>
        </authorList>
    </citation>
    <scope>NUCLEOTIDE SEQUENCE [LARGE SCALE GENOMIC DNA]</scope>
    <source>
        <strain evidence="2 3">IEC33</strain>
    </source>
</reference>
<dbReference type="OrthoDB" id="6064711at2"/>
<dbReference type="InterPro" id="IPR013216">
    <property type="entry name" value="Methyltransf_11"/>
</dbReference>
<dbReference type="GO" id="GO:0008757">
    <property type="term" value="F:S-adenosylmethionine-dependent methyltransferase activity"/>
    <property type="evidence" value="ECO:0007669"/>
    <property type="project" value="InterPro"/>
</dbReference>
<evidence type="ECO:0000313" key="2">
    <source>
        <dbReference type="EMBL" id="ORW47067.1"/>
    </source>
</evidence>
<dbReference type="Gene3D" id="3.40.50.150">
    <property type="entry name" value="Vaccinia Virus protein VP39"/>
    <property type="match status" value="1"/>
</dbReference>
<sequence>MPSAGEPWNVNIHYDALLESKVPLAARRVLDVGCGDGFLAARLSRRVPEVIALDVDGPVLRRAQARFAAAPVRWLQGDVMTADLPRAGFDAVVSNAALHHIQDTRTALERLAGLVSPRGTLAVVTFVKPSLRNGLWHLTSWVACGAANRIRGKWEHTAPIKWPPAATLEELRGHARGLLPSAELRRLLYGRVLISWRAPG</sequence>
<dbReference type="RefSeq" id="WP_085245087.1">
    <property type="nucleotide sequence ID" value="NZ_LQPN01000044.1"/>
</dbReference>
<dbReference type="PANTHER" id="PTHR43861:SF1">
    <property type="entry name" value="TRANS-ACONITATE 2-METHYLTRANSFERASE"/>
    <property type="match status" value="1"/>
</dbReference>
<gene>
    <name evidence="2" type="ORF">AWB90_14030</name>
</gene>
<organism evidence="2 3">
    <name type="scientific">Mycobacterium paraense</name>
    <dbReference type="NCBI Taxonomy" id="767916"/>
    <lineage>
        <taxon>Bacteria</taxon>
        <taxon>Bacillati</taxon>
        <taxon>Actinomycetota</taxon>
        <taxon>Actinomycetes</taxon>
        <taxon>Mycobacteriales</taxon>
        <taxon>Mycobacteriaceae</taxon>
        <taxon>Mycobacterium</taxon>
        <taxon>Mycobacterium simiae complex</taxon>
    </lineage>
</organism>
<feature type="domain" description="Methyltransferase type 11" evidence="1">
    <location>
        <begin position="30"/>
        <end position="122"/>
    </location>
</feature>
<proteinExistence type="predicted"/>
<comment type="caution">
    <text evidence="2">The sequence shown here is derived from an EMBL/GenBank/DDBJ whole genome shotgun (WGS) entry which is preliminary data.</text>
</comment>
<dbReference type="AlphaFoldDB" id="A0A1X2AAG9"/>
<dbReference type="PANTHER" id="PTHR43861">
    <property type="entry name" value="TRANS-ACONITATE 2-METHYLTRANSFERASE-RELATED"/>
    <property type="match status" value="1"/>
</dbReference>
<name>A0A1X2AAG9_9MYCO</name>
<dbReference type="Proteomes" id="UP000193285">
    <property type="component" value="Unassembled WGS sequence"/>
</dbReference>
<evidence type="ECO:0000313" key="3">
    <source>
        <dbReference type="Proteomes" id="UP000193285"/>
    </source>
</evidence>
<dbReference type="SUPFAM" id="SSF53335">
    <property type="entry name" value="S-adenosyl-L-methionine-dependent methyltransferases"/>
    <property type="match status" value="1"/>
</dbReference>
<dbReference type="Pfam" id="PF08241">
    <property type="entry name" value="Methyltransf_11"/>
    <property type="match status" value="1"/>
</dbReference>
<keyword evidence="2" id="KW-0489">Methyltransferase</keyword>
<protein>
    <submittedName>
        <fullName evidence="2">SAM-dependent methyltransferase</fullName>
    </submittedName>
</protein>
<keyword evidence="2" id="KW-0808">Transferase</keyword>
<evidence type="ECO:0000259" key="1">
    <source>
        <dbReference type="Pfam" id="PF08241"/>
    </source>
</evidence>
<dbReference type="CDD" id="cd02440">
    <property type="entry name" value="AdoMet_MTases"/>
    <property type="match status" value="1"/>
</dbReference>